<dbReference type="InterPro" id="IPR002937">
    <property type="entry name" value="Amino_oxidase"/>
</dbReference>
<dbReference type="Pfam" id="PF01593">
    <property type="entry name" value="Amino_oxidase"/>
    <property type="match status" value="1"/>
</dbReference>
<evidence type="ECO:0000256" key="2">
    <source>
        <dbReference type="ARBA" id="ARBA00005995"/>
    </source>
</evidence>
<evidence type="ECO:0000313" key="5">
    <source>
        <dbReference type="EMBL" id="MBP2329214.1"/>
    </source>
</evidence>
<evidence type="ECO:0000256" key="1">
    <source>
        <dbReference type="ARBA" id="ARBA00001974"/>
    </source>
</evidence>
<dbReference type="EMBL" id="JAGINW010000001">
    <property type="protein sequence ID" value="MBP2329214.1"/>
    <property type="molecule type" value="Genomic_DNA"/>
</dbReference>
<accession>A0ABS4TZ31</accession>
<dbReference type="InterPro" id="IPR036188">
    <property type="entry name" value="FAD/NAD-bd_sf"/>
</dbReference>
<evidence type="ECO:0000256" key="3">
    <source>
        <dbReference type="ARBA" id="ARBA00023002"/>
    </source>
</evidence>
<evidence type="ECO:0000259" key="4">
    <source>
        <dbReference type="Pfam" id="PF01593"/>
    </source>
</evidence>
<dbReference type="Gene3D" id="1.10.405.10">
    <property type="entry name" value="Guanine Nucleotide Dissociation Inhibitor, domain 1"/>
    <property type="match status" value="1"/>
</dbReference>
<dbReference type="Proteomes" id="UP001519332">
    <property type="component" value="Unassembled WGS sequence"/>
</dbReference>
<comment type="caution">
    <text evidence="5">The sequence shown here is derived from an EMBL/GenBank/DDBJ whole genome shotgun (WGS) entry which is preliminary data.</text>
</comment>
<dbReference type="Gene3D" id="3.50.50.60">
    <property type="entry name" value="FAD/NAD(P)-binding domain"/>
    <property type="match status" value="1"/>
</dbReference>
<keyword evidence="3" id="KW-0560">Oxidoreductase</keyword>
<dbReference type="PANTHER" id="PTHR43563:SF1">
    <property type="entry name" value="AMINE OXIDASE [FLAVIN-CONTAINING] B"/>
    <property type="match status" value="1"/>
</dbReference>
<sequence>MTTTDVAVVGAGFAGLVAARELGWLGRSALVLEARDRIGGRALTEHRWGSNLELGGTYVHWYQAHIWAELDRYQLTVKPGAAVAEIAYWIAGGRLHSGTFEELRDFAGDRVRDVMRSSVKYLPRPTSALGSERIRTVDDESVVQHLDRIGLTGAERDLLEGLIATDFSGLPAEGAMSQAFRWWAFSSGDWDVHFDVAGGYKIVEGTSELARRMRHDITAEVRLGAVVTRVEQDENGVSISTADGEIVRSQHAIVTVPLSVLGSIVFSPDLNPAKRAMIAEGQMSRGTKVWARLRGELRPFLAIAPPTEIFTMCQAEYSRPGETIVACFGPDGGRIDPEDRAGVESAIRLWLPDAEVISSFGHDWCADEYSRETWPMLRPGQLTKHFDGLRAPEGRVHMAGSIYSDGWGSFIDGALETGISAARRIDEQLR</sequence>
<reference evidence="5 6" key="1">
    <citation type="submission" date="2021-03" db="EMBL/GenBank/DDBJ databases">
        <title>Sequencing the genomes of 1000 actinobacteria strains.</title>
        <authorList>
            <person name="Klenk H.-P."/>
        </authorList>
    </citation>
    <scope>NUCLEOTIDE SEQUENCE [LARGE SCALE GENOMIC DNA]</scope>
    <source>
        <strain evidence="5 6">DSM 46670</strain>
    </source>
</reference>
<dbReference type="Gene3D" id="3.90.660.10">
    <property type="match status" value="1"/>
</dbReference>
<dbReference type="InterPro" id="IPR001613">
    <property type="entry name" value="Flavin_amine_oxidase"/>
</dbReference>
<protein>
    <submittedName>
        <fullName evidence="5">Monoamine oxidase</fullName>
    </submittedName>
</protein>
<keyword evidence="6" id="KW-1185">Reference proteome</keyword>
<gene>
    <name evidence="5" type="ORF">JOF56_009599</name>
</gene>
<dbReference type="PANTHER" id="PTHR43563">
    <property type="entry name" value="AMINE OXIDASE"/>
    <property type="match status" value="1"/>
</dbReference>
<organism evidence="5 6">
    <name type="scientific">Kibdelosporangium banguiense</name>
    <dbReference type="NCBI Taxonomy" id="1365924"/>
    <lineage>
        <taxon>Bacteria</taxon>
        <taxon>Bacillati</taxon>
        <taxon>Actinomycetota</taxon>
        <taxon>Actinomycetes</taxon>
        <taxon>Pseudonocardiales</taxon>
        <taxon>Pseudonocardiaceae</taxon>
        <taxon>Kibdelosporangium</taxon>
    </lineage>
</organism>
<dbReference type="InterPro" id="IPR050703">
    <property type="entry name" value="Flavin_MAO"/>
</dbReference>
<comment type="similarity">
    <text evidence="2">Belongs to the flavin monoamine oxidase family.</text>
</comment>
<feature type="domain" description="Amine oxidase" evidence="4">
    <location>
        <begin position="13"/>
        <end position="425"/>
    </location>
</feature>
<proteinExistence type="inferred from homology"/>
<dbReference type="SUPFAM" id="SSF51905">
    <property type="entry name" value="FAD/NAD(P)-binding domain"/>
    <property type="match status" value="1"/>
</dbReference>
<comment type="cofactor">
    <cofactor evidence="1">
        <name>FAD</name>
        <dbReference type="ChEBI" id="CHEBI:57692"/>
    </cofactor>
</comment>
<evidence type="ECO:0000313" key="6">
    <source>
        <dbReference type="Proteomes" id="UP001519332"/>
    </source>
</evidence>
<name>A0ABS4TZ31_9PSEU</name>
<dbReference type="PRINTS" id="PR00757">
    <property type="entry name" value="AMINEOXDASEF"/>
</dbReference>
<dbReference type="RefSeq" id="WP_209646055.1">
    <property type="nucleotide sequence ID" value="NZ_JAGINW010000001.1"/>
</dbReference>